<reference evidence="1 2" key="1">
    <citation type="submission" date="2016-12" db="EMBL/GenBank/DDBJ databases">
        <title>The draft genome sequence of Actinophytocola xinjiangensis.</title>
        <authorList>
            <person name="Wang W."/>
            <person name="Yuan L."/>
        </authorList>
    </citation>
    <scope>NUCLEOTIDE SEQUENCE [LARGE SCALE GENOMIC DNA]</scope>
    <source>
        <strain evidence="1 2">CGMCC 4.4663</strain>
    </source>
</reference>
<evidence type="ECO:0000313" key="2">
    <source>
        <dbReference type="Proteomes" id="UP000185696"/>
    </source>
</evidence>
<dbReference type="AlphaFoldDB" id="A0A7Z1B0E5"/>
<proteinExistence type="predicted"/>
<dbReference type="SUPFAM" id="SSF51445">
    <property type="entry name" value="(Trans)glycosidases"/>
    <property type="match status" value="1"/>
</dbReference>
<accession>A0A7Z1B0E5</accession>
<dbReference type="OrthoDB" id="151193at2"/>
<name>A0A7Z1B0E5_9PSEU</name>
<dbReference type="Gene3D" id="3.20.20.80">
    <property type="entry name" value="Glycosidases"/>
    <property type="match status" value="1"/>
</dbReference>
<dbReference type="EMBL" id="MSIF01000002">
    <property type="protein sequence ID" value="OLF13206.1"/>
    <property type="molecule type" value="Genomic_DNA"/>
</dbReference>
<gene>
    <name evidence="1" type="ORF">BLA60_07020</name>
</gene>
<evidence type="ECO:0000313" key="1">
    <source>
        <dbReference type="EMBL" id="OLF13206.1"/>
    </source>
</evidence>
<organism evidence="1 2">
    <name type="scientific">Actinophytocola xinjiangensis</name>
    <dbReference type="NCBI Taxonomy" id="485602"/>
    <lineage>
        <taxon>Bacteria</taxon>
        <taxon>Bacillati</taxon>
        <taxon>Actinomycetota</taxon>
        <taxon>Actinomycetes</taxon>
        <taxon>Pseudonocardiales</taxon>
        <taxon>Pseudonocardiaceae</taxon>
    </lineage>
</organism>
<keyword evidence="2" id="KW-1185">Reference proteome</keyword>
<sequence length="313" mass="34841">MRALGINYDTGFLPGDELSRTVFTADGVRHDLAVIAGELHCDAVRISGREPDRLDAAAWQAADAGLEVWYAPFPVDLAEDDLVPYLTECARRAEVHRRRGTDVVFVAGCELSAFGKGFIPGRTYGDRMTAMANADLEWWSTLGPVQDRLNTVLATAVAAIRPVFGGRISYASAPWEFVDWEPFDVVGVDAYRAEYNLDSFRDELRRHRSHGKPVAVTEFGTCPYRGAGLRGGMAWDVPADAVPDEDEQVRYLTELLDLFDEEGVDTALWFTFAGFSRLGDAALGSYGVVRMLDDTHWEPRRVFDAMASRYRRS</sequence>
<comment type="caution">
    <text evidence="1">The sequence shown here is derived from an EMBL/GenBank/DDBJ whole genome shotgun (WGS) entry which is preliminary data.</text>
</comment>
<dbReference type="Proteomes" id="UP000185696">
    <property type="component" value="Unassembled WGS sequence"/>
</dbReference>
<dbReference type="RefSeq" id="WP_075132112.1">
    <property type="nucleotide sequence ID" value="NZ_MSIF01000002.1"/>
</dbReference>
<dbReference type="InterPro" id="IPR017853">
    <property type="entry name" value="GH"/>
</dbReference>
<protein>
    <submittedName>
        <fullName evidence="1">Uncharacterized protein</fullName>
    </submittedName>
</protein>